<dbReference type="FunCoup" id="C1EDD5">
    <property type="interactions" value="668"/>
</dbReference>
<keyword evidence="2" id="KW-1185">Reference proteome</keyword>
<dbReference type="OMA" id="TDCLECG"/>
<sequence>MASTASFKPCPCCAGTGIRPSARAPARIVASAAPKDASGVETKRVDLIRGDDRDAVGASASRSPDASSPAVGRRAGLISLAAATLSFAGAQVGQDANALDDTDCLECGGAGIVVCDMCGGTGKWKALNRKRAQDTYEFTECPQCFGRGVRVCGVCFGTGERNVRGLLRRPEATEIVKAMQRGELRPGDAQRMIKEAREAKRAAASGAGDAFADVAPAVAEAVETAVDAAVDAA</sequence>
<dbReference type="eggNOG" id="ENOG502RZYB">
    <property type="taxonomic scope" value="Eukaryota"/>
</dbReference>
<dbReference type="InterPro" id="IPR036410">
    <property type="entry name" value="HSP_DnaJ_Cys-rich_dom_sf"/>
</dbReference>
<dbReference type="RefSeq" id="XP_002504776.1">
    <property type="nucleotide sequence ID" value="XM_002504730.1"/>
</dbReference>
<dbReference type="InParanoid" id="C1EDD5"/>
<dbReference type="PANTHER" id="PTHR15852">
    <property type="entry name" value="PLASTID TRANSCRIPTIONALLY ACTIVE PROTEIN"/>
    <property type="match status" value="1"/>
</dbReference>
<dbReference type="Proteomes" id="UP000002009">
    <property type="component" value="Chromosome 11"/>
</dbReference>
<evidence type="ECO:0000313" key="1">
    <source>
        <dbReference type="EMBL" id="ACO66034.1"/>
    </source>
</evidence>
<dbReference type="GeneID" id="8247513"/>
<dbReference type="OrthoDB" id="513375at2759"/>
<name>C1EDD5_MICCC</name>
<accession>C1EDD5</accession>
<evidence type="ECO:0000313" key="2">
    <source>
        <dbReference type="Proteomes" id="UP000002009"/>
    </source>
</evidence>
<dbReference type="EMBL" id="CP001330">
    <property type="protein sequence ID" value="ACO66034.1"/>
    <property type="molecule type" value="Genomic_DNA"/>
</dbReference>
<dbReference type="PANTHER" id="PTHR15852:SF54">
    <property type="entry name" value="PROTEIN SSUH2 HOMOLOG"/>
    <property type="match status" value="1"/>
</dbReference>
<dbReference type="STRING" id="296587.C1EDD5"/>
<organism evidence="1 2">
    <name type="scientific">Micromonas commoda (strain RCC299 / NOUM17 / CCMP2709)</name>
    <name type="common">Picoplanktonic green alga</name>
    <dbReference type="NCBI Taxonomy" id="296587"/>
    <lineage>
        <taxon>Eukaryota</taxon>
        <taxon>Viridiplantae</taxon>
        <taxon>Chlorophyta</taxon>
        <taxon>Mamiellophyceae</taxon>
        <taxon>Mamiellales</taxon>
        <taxon>Mamiellaceae</taxon>
        <taxon>Micromonas</taxon>
    </lineage>
</organism>
<gene>
    <name evidence="1" type="ORF">MICPUN_102900</name>
</gene>
<proteinExistence type="predicted"/>
<protein>
    <submittedName>
        <fullName evidence="1">Uncharacterized protein</fullName>
    </submittedName>
</protein>
<dbReference type="KEGG" id="mis:MICPUN_102900"/>
<dbReference type="AlphaFoldDB" id="C1EDD5"/>
<dbReference type="SUPFAM" id="SSF57938">
    <property type="entry name" value="DnaJ/Hsp40 cysteine-rich domain"/>
    <property type="match status" value="1"/>
</dbReference>
<reference evidence="1 2" key="1">
    <citation type="journal article" date="2009" name="Science">
        <title>Green evolution and dynamic adaptations revealed by genomes of the marine picoeukaryotes Micromonas.</title>
        <authorList>
            <person name="Worden A.Z."/>
            <person name="Lee J.H."/>
            <person name="Mock T."/>
            <person name="Rouze P."/>
            <person name="Simmons M.P."/>
            <person name="Aerts A.L."/>
            <person name="Allen A.E."/>
            <person name="Cuvelier M.L."/>
            <person name="Derelle E."/>
            <person name="Everett M.V."/>
            <person name="Foulon E."/>
            <person name="Grimwood J."/>
            <person name="Gundlach H."/>
            <person name="Henrissat B."/>
            <person name="Napoli C."/>
            <person name="McDonald S.M."/>
            <person name="Parker M.S."/>
            <person name="Rombauts S."/>
            <person name="Salamov A."/>
            <person name="Von Dassow P."/>
            <person name="Badger J.H."/>
            <person name="Coutinho P.M."/>
            <person name="Demir E."/>
            <person name="Dubchak I."/>
            <person name="Gentemann C."/>
            <person name="Eikrem W."/>
            <person name="Gready J.E."/>
            <person name="John U."/>
            <person name="Lanier W."/>
            <person name="Lindquist E.A."/>
            <person name="Lucas S."/>
            <person name="Mayer K.F."/>
            <person name="Moreau H."/>
            <person name="Not F."/>
            <person name="Otillar R."/>
            <person name="Panaud O."/>
            <person name="Pangilinan J."/>
            <person name="Paulsen I."/>
            <person name="Piegu B."/>
            <person name="Poliakov A."/>
            <person name="Robbens S."/>
            <person name="Schmutz J."/>
            <person name="Toulza E."/>
            <person name="Wyss T."/>
            <person name="Zelensky A."/>
            <person name="Zhou K."/>
            <person name="Armbrust E.V."/>
            <person name="Bhattacharya D."/>
            <person name="Goodenough U.W."/>
            <person name="Van de Peer Y."/>
            <person name="Grigoriev I.V."/>
        </authorList>
    </citation>
    <scope>NUCLEOTIDE SEQUENCE [LARGE SCALE GENOMIC DNA]</scope>
    <source>
        <strain evidence="2">RCC299 / NOUM17</strain>
    </source>
</reference>